<protein>
    <submittedName>
        <fullName evidence="2">Uncharacterized protein</fullName>
    </submittedName>
</protein>
<keyword evidence="3" id="KW-1185">Reference proteome</keyword>
<dbReference type="EMBL" id="CAJFDH010000002">
    <property type="protein sequence ID" value="CAD5212127.1"/>
    <property type="molecule type" value="Genomic_DNA"/>
</dbReference>
<comment type="caution">
    <text evidence="2">The sequence shown here is derived from an EMBL/GenBank/DDBJ whole genome shotgun (WGS) entry which is preliminary data.</text>
</comment>
<gene>
    <name evidence="2" type="ORF">BOKJ2_LOCUS4047</name>
</gene>
<dbReference type="Proteomes" id="UP000783686">
    <property type="component" value="Unassembled WGS sequence"/>
</dbReference>
<proteinExistence type="predicted"/>
<evidence type="ECO:0000256" key="1">
    <source>
        <dbReference type="SAM" id="MobiDB-lite"/>
    </source>
</evidence>
<reference evidence="2" key="1">
    <citation type="submission" date="2020-09" db="EMBL/GenBank/DDBJ databases">
        <authorList>
            <person name="Kikuchi T."/>
        </authorList>
    </citation>
    <scope>NUCLEOTIDE SEQUENCE</scope>
    <source>
        <strain evidence="2">SH1</strain>
    </source>
</reference>
<dbReference type="AlphaFoldDB" id="A0A811K7W2"/>
<name>A0A811K7W2_9BILA</name>
<feature type="compositionally biased region" description="Basic and acidic residues" evidence="1">
    <location>
        <begin position="16"/>
        <end position="25"/>
    </location>
</feature>
<accession>A0A811K7W2</accession>
<feature type="compositionally biased region" description="Polar residues" evidence="1">
    <location>
        <begin position="104"/>
        <end position="119"/>
    </location>
</feature>
<feature type="region of interest" description="Disordered" evidence="1">
    <location>
        <begin position="84"/>
        <end position="131"/>
    </location>
</feature>
<dbReference type="OrthoDB" id="5851010at2759"/>
<evidence type="ECO:0000313" key="3">
    <source>
        <dbReference type="Proteomes" id="UP000614601"/>
    </source>
</evidence>
<dbReference type="EMBL" id="CAJFCW020000002">
    <property type="protein sequence ID" value="CAG9095119.1"/>
    <property type="molecule type" value="Genomic_DNA"/>
</dbReference>
<evidence type="ECO:0000313" key="2">
    <source>
        <dbReference type="EMBL" id="CAD5212127.1"/>
    </source>
</evidence>
<sequence length="187" mass="21210">MNSNLREAHSTPYILKEIDEKENSTHSESTSTRDIAVKSALEKVQFNTGCSSSSSDLTKFIEFYNDSSDQDVVDGWMKVYQKHKDGPVHQNSNNSEEDVRRSHNTLYSDSTESLTPTSSRDPKPDSQCTMQKRSVNRSMDVLPTINEGFYALEKCVSVEFPPKQMVPPSRLCRSKEMPNIADVDDYE</sequence>
<dbReference type="Proteomes" id="UP000614601">
    <property type="component" value="Unassembled WGS sequence"/>
</dbReference>
<organism evidence="2 3">
    <name type="scientific">Bursaphelenchus okinawaensis</name>
    <dbReference type="NCBI Taxonomy" id="465554"/>
    <lineage>
        <taxon>Eukaryota</taxon>
        <taxon>Metazoa</taxon>
        <taxon>Ecdysozoa</taxon>
        <taxon>Nematoda</taxon>
        <taxon>Chromadorea</taxon>
        <taxon>Rhabditida</taxon>
        <taxon>Tylenchina</taxon>
        <taxon>Tylenchomorpha</taxon>
        <taxon>Aphelenchoidea</taxon>
        <taxon>Aphelenchoididae</taxon>
        <taxon>Bursaphelenchus</taxon>
    </lineage>
</organism>
<feature type="region of interest" description="Disordered" evidence="1">
    <location>
        <begin position="1"/>
        <end position="32"/>
    </location>
</feature>